<keyword evidence="8" id="KW-0449">Lipoprotein</keyword>
<keyword evidence="6" id="KW-0472">Membrane</keyword>
<comment type="function">
    <text evidence="1">VSG forms a coat on the surface of the parasite. The trypanosome evades the immune response of the host by expressing a series of antigenically distinct VSGs from an estimated 1000 VSG genes.</text>
</comment>
<dbReference type="Proteomes" id="UP000195570">
    <property type="component" value="Unassembled WGS sequence"/>
</dbReference>
<evidence type="ECO:0000256" key="1">
    <source>
        <dbReference type="ARBA" id="ARBA00002523"/>
    </source>
</evidence>
<evidence type="ECO:0000256" key="6">
    <source>
        <dbReference type="ARBA" id="ARBA00023136"/>
    </source>
</evidence>
<evidence type="ECO:0000256" key="9">
    <source>
        <dbReference type="SAM" id="SignalP"/>
    </source>
</evidence>
<gene>
    <name evidence="11" type="ORF">TEOVI_000035200</name>
</gene>
<sequence>MNYFSIGVLIAFTTTAARGGNVHNGQNAEVFAALCDLARLLQNAPDVPAALTAKTAEYKEIIKRNMSVADDTWKQLFAESTTPTKWAAKKPKEGAAQADWDKMWDDWSEAIKSLEDTPGKPKATEKHYSQLSPAQLRAAKAELAVISDTAAELATLAQAQEPLSTLIKSTNIAT</sequence>
<feature type="domain" description="Trypanosome variant surface glycoprotein B-type N-terminal" evidence="10">
    <location>
        <begin position="10"/>
        <end position="161"/>
    </location>
</feature>
<comment type="caution">
    <text evidence="11">The sequence shown here is derived from an EMBL/GenBank/DDBJ whole genome shotgun (WGS) entry which is preliminary data.</text>
</comment>
<dbReference type="RefSeq" id="XP_067078288.1">
    <property type="nucleotide sequence ID" value="XM_067222187.1"/>
</dbReference>
<keyword evidence="4" id="KW-0336">GPI-anchor</keyword>
<keyword evidence="12" id="KW-1185">Reference proteome</keyword>
<reference evidence="11" key="1">
    <citation type="submission" date="2016-09" db="EMBL/GenBank/DDBJ databases">
        <authorList>
            <person name="Hebert L."/>
            <person name="Moumen B."/>
        </authorList>
    </citation>
    <scope>NUCLEOTIDE SEQUENCE [LARGE SCALE GENOMIC DNA]</scope>
    <source>
        <strain evidence="11">OVI</strain>
    </source>
</reference>
<dbReference type="GO" id="GO:0098552">
    <property type="term" value="C:side of membrane"/>
    <property type="evidence" value="ECO:0007669"/>
    <property type="project" value="UniProtKB-KW"/>
</dbReference>
<keyword evidence="3" id="KW-1003">Cell membrane</keyword>
<protein>
    <submittedName>
        <fullName evidence="11">Trypanosomal VSG domain containing protein, putative</fullName>
    </submittedName>
</protein>
<name>A0A1G4I4Z3_TRYEQ</name>
<dbReference type="EMBL" id="CZPT02000643">
    <property type="protein sequence ID" value="SCU66911.1"/>
    <property type="molecule type" value="Genomic_DNA"/>
</dbReference>
<dbReference type="AlphaFoldDB" id="A0A1G4I4Z3"/>
<dbReference type="Pfam" id="PF13206">
    <property type="entry name" value="VSG_B"/>
    <property type="match status" value="1"/>
</dbReference>
<dbReference type="VEuPathDB" id="TriTrypDB:TEOVI_000035200"/>
<keyword evidence="7" id="KW-0325">Glycoprotein</keyword>
<dbReference type="GO" id="GO:0005886">
    <property type="term" value="C:plasma membrane"/>
    <property type="evidence" value="ECO:0007669"/>
    <property type="project" value="UniProtKB-SubCell"/>
</dbReference>
<evidence type="ECO:0000256" key="8">
    <source>
        <dbReference type="ARBA" id="ARBA00023288"/>
    </source>
</evidence>
<evidence type="ECO:0000256" key="3">
    <source>
        <dbReference type="ARBA" id="ARBA00022475"/>
    </source>
</evidence>
<proteinExistence type="predicted"/>
<accession>A0A1G4I4Z3</accession>
<feature type="signal peptide" evidence="9">
    <location>
        <begin position="1"/>
        <end position="19"/>
    </location>
</feature>
<evidence type="ECO:0000259" key="10">
    <source>
        <dbReference type="Pfam" id="PF13206"/>
    </source>
</evidence>
<feature type="chain" id="PRO_5009235357" evidence="9">
    <location>
        <begin position="20"/>
        <end position="174"/>
    </location>
</feature>
<dbReference type="InterPro" id="IPR025932">
    <property type="entry name" value="Trypano_VSG_B_N_dom"/>
</dbReference>
<evidence type="ECO:0000313" key="11">
    <source>
        <dbReference type="EMBL" id="SCU66911.1"/>
    </source>
</evidence>
<evidence type="ECO:0000256" key="5">
    <source>
        <dbReference type="ARBA" id="ARBA00022729"/>
    </source>
</evidence>
<evidence type="ECO:0000256" key="2">
    <source>
        <dbReference type="ARBA" id="ARBA00004609"/>
    </source>
</evidence>
<comment type="subcellular location">
    <subcellularLocation>
        <location evidence="2">Cell membrane</location>
        <topology evidence="2">Lipid-anchor</topology>
        <topology evidence="2">GPI-anchor</topology>
    </subcellularLocation>
</comment>
<organism evidence="11 12">
    <name type="scientific">Trypanosoma equiperdum</name>
    <dbReference type="NCBI Taxonomy" id="5694"/>
    <lineage>
        <taxon>Eukaryota</taxon>
        <taxon>Discoba</taxon>
        <taxon>Euglenozoa</taxon>
        <taxon>Kinetoplastea</taxon>
        <taxon>Metakinetoplastina</taxon>
        <taxon>Trypanosomatida</taxon>
        <taxon>Trypanosomatidae</taxon>
        <taxon>Trypanosoma</taxon>
    </lineage>
</organism>
<dbReference type="GeneID" id="92374292"/>
<evidence type="ECO:0000256" key="4">
    <source>
        <dbReference type="ARBA" id="ARBA00022622"/>
    </source>
</evidence>
<evidence type="ECO:0000313" key="12">
    <source>
        <dbReference type="Proteomes" id="UP000195570"/>
    </source>
</evidence>
<keyword evidence="5 9" id="KW-0732">Signal</keyword>
<evidence type="ECO:0000256" key="7">
    <source>
        <dbReference type="ARBA" id="ARBA00023180"/>
    </source>
</evidence>